<dbReference type="OrthoDB" id="1697482at2"/>
<evidence type="ECO:0000313" key="2">
    <source>
        <dbReference type="Proteomes" id="UP000183975"/>
    </source>
</evidence>
<name>A0A1M6QLX2_9FIRM</name>
<dbReference type="Proteomes" id="UP000183975">
    <property type="component" value="Unassembled WGS sequence"/>
</dbReference>
<accession>A0A1M6QLX2</accession>
<dbReference type="EMBL" id="FRAH01000019">
    <property type="protein sequence ID" value="SHK21279.1"/>
    <property type="molecule type" value="Genomic_DNA"/>
</dbReference>
<keyword evidence="2" id="KW-1185">Reference proteome</keyword>
<organism evidence="1 2">
    <name type="scientific">Anaerotignum lactatifermentans DSM 14214</name>
    <dbReference type="NCBI Taxonomy" id="1121323"/>
    <lineage>
        <taxon>Bacteria</taxon>
        <taxon>Bacillati</taxon>
        <taxon>Bacillota</taxon>
        <taxon>Clostridia</taxon>
        <taxon>Lachnospirales</taxon>
        <taxon>Anaerotignaceae</taxon>
        <taxon>Anaerotignum</taxon>
    </lineage>
</organism>
<reference evidence="1 2" key="1">
    <citation type="submission" date="2016-11" db="EMBL/GenBank/DDBJ databases">
        <authorList>
            <person name="Jaros S."/>
            <person name="Januszkiewicz K."/>
            <person name="Wedrychowicz H."/>
        </authorList>
    </citation>
    <scope>NUCLEOTIDE SEQUENCE [LARGE SCALE GENOMIC DNA]</scope>
    <source>
        <strain evidence="1 2">DSM 14214</strain>
    </source>
</reference>
<dbReference type="SUPFAM" id="SSF69279">
    <property type="entry name" value="Phage tail proteins"/>
    <property type="match status" value="1"/>
</dbReference>
<protein>
    <submittedName>
        <fullName evidence="1">Phage tail tube protein</fullName>
    </submittedName>
</protein>
<proteinExistence type="predicted"/>
<evidence type="ECO:0000313" key="1">
    <source>
        <dbReference type="EMBL" id="SHK21279.1"/>
    </source>
</evidence>
<dbReference type="InterPro" id="IPR038628">
    <property type="entry name" value="XkdM-like_sf"/>
</dbReference>
<dbReference type="InterPro" id="IPR018989">
    <property type="entry name" value="DUF2001"/>
</dbReference>
<dbReference type="AlphaFoldDB" id="A0A1M6QLX2"/>
<dbReference type="Gene3D" id="2.30.110.40">
    <property type="entry name" value="Phage tail tube protein"/>
    <property type="match status" value="1"/>
</dbReference>
<dbReference type="RefSeq" id="WP_072850363.1">
    <property type="nucleotide sequence ID" value="NZ_FRAH01000019.1"/>
</dbReference>
<gene>
    <name evidence="1" type="ORF">SAMN02745138_01357</name>
</gene>
<sequence>MAYLRAKDTVNGALGTCYARIDGERHELMQVKNVTATVKKTRTEIPILGLTGKQHKSGGWEGTGKMTVYYVSSLFRKVMLDYMKNGVDTYFELMLTNEDPTGETGKQTVLLKDVNIDEMVIGKLDVDQFALEEDMTFTFGDADLLDAFDEL</sequence>
<dbReference type="Pfam" id="PF09393">
    <property type="entry name" value="DUF2001"/>
    <property type="match status" value="1"/>
</dbReference>